<comment type="subcellular location">
    <subcellularLocation>
        <location evidence="1 7">Cell membrane</location>
        <topology evidence="1 7">Multi-pass membrane protein</topology>
    </subcellularLocation>
</comment>
<dbReference type="Proteomes" id="UP000267464">
    <property type="component" value="Unassembled WGS sequence"/>
</dbReference>
<dbReference type="NCBIfam" id="TIGR01401">
    <property type="entry name" value="fliR_like_III"/>
    <property type="match status" value="1"/>
</dbReference>
<dbReference type="AlphaFoldDB" id="A0A3N7HH19"/>
<evidence type="ECO:0000313" key="10">
    <source>
        <dbReference type="Proteomes" id="UP000267464"/>
    </source>
</evidence>
<dbReference type="InterPro" id="IPR006304">
    <property type="entry name" value="T3SS_SpaR/YscT"/>
</dbReference>
<keyword evidence="5 7" id="KW-1133">Transmembrane helix</keyword>
<dbReference type="Pfam" id="PF01311">
    <property type="entry name" value="Bac_export_1"/>
    <property type="match status" value="1"/>
</dbReference>
<evidence type="ECO:0000256" key="6">
    <source>
        <dbReference type="ARBA" id="ARBA00023136"/>
    </source>
</evidence>
<feature type="transmembrane region" description="Helical" evidence="7">
    <location>
        <begin position="395"/>
        <end position="423"/>
    </location>
</feature>
<reference evidence="9 10" key="2">
    <citation type="submission" date="2018-12" db="EMBL/GenBank/DDBJ databases">
        <title>Rhizobacter gummiphilus sp. nov., a rubber-degrading bacterium isolated from the soil of a botanical garden in Japan.</title>
        <authorList>
            <person name="Shunsuke S.S."/>
        </authorList>
    </citation>
    <scope>NUCLEOTIDE SEQUENCE [LARGE SCALE GENOMIC DNA]</scope>
    <source>
        <strain evidence="9 10">S-16</strain>
    </source>
</reference>
<evidence type="ECO:0000256" key="3">
    <source>
        <dbReference type="ARBA" id="ARBA00022475"/>
    </source>
</evidence>
<dbReference type="PRINTS" id="PR00953">
    <property type="entry name" value="TYPE3IMRPROT"/>
</dbReference>
<sequence length="590" mass="64321">MRRRRSRDYDPSAGHEVCSCRCHEPLIHAVPLADHSCPALRCSPVGCVRGFGAQAGRAQAQRWAAGAPAGGPLRRAVCAGDRHCLSRRRQHLLQRKASTQRAGPVRRLSRGLGTPREGIPHHGAARVCRCGRAHALARRALDRARRCTRLPGPTGGEGTSRGRWRWRSHRRPIRRRHAVVPHLAGRASHGRDWPRRAQRPGAGAGHSACERSRRGRHAAGCHRRCRRLAGTHVARAVCALLASEAAAGLRHQRQRCPRLCKWAAIGGALAASVRRPRQGFGLPPLCRGRHIDCPRLVRRGDAGWFHRSQYEGRLQAFHQEAAMSLAAGLGDYTQLITLLHPVLATFPRFMTAFAVMPLLTRVAVPMQIRVALLLCLVSVAYPGMAASLATTDWGMWHWIGFVVKEMFIGGMVGYAVGMILWMLTALGDLIDVQAGLTNAQIFDPFGGHPGGPMSVLLSQLGALMFLGFGGLQVFMQLLYESLVLWPPGAFTPDLTHAFRDFSIATSGSLLEGATRLAAPVVGALLIVELGIGLINRAAPQLNTFYFSMPIKSAAALLVLALLLAHLADTVRQSIASAAHLLPEIDRLWRH</sequence>
<dbReference type="GO" id="GO:0005886">
    <property type="term" value="C:plasma membrane"/>
    <property type="evidence" value="ECO:0007669"/>
    <property type="project" value="UniProtKB-SubCell"/>
</dbReference>
<keyword evidence="4 7" id="KW-0812">Transmembrane</keyword>
<evidence type="ECO:0000256" key="5">
    <source>
        <dbReference type="ARBA" id="ARBA00022989"/>
    </source>
</evidence>
<dbReference type="PANTHER" id="PTHR30065:SF1">
    <property type="entry name" value="SURFACE PRESENTATION OF ANTIGENS PROTEIN SPAR"/>
    <property type="match status" value="1"/>
</dbReference>
<evidence type="ECO:0000256" key="2">
    <source>
        <dbReference type="ARBA" id="ARBA00009772"/>
    </source>
</evidence>
<protein>
    <submittedName>
        <fullName evidence="9">EscT/YscT/HrcT family type III secretion system export apparatus protein</fullName>
    </submittedName>
</protein>
<proteinExistence type="inferred from homology"/>
<evidence type="ECO:0000256" key="8">
    <source>
        <dbReference type="SAM" id="MobiDB-lite"/>
    </source>
</evidence>
<feature type="region of interest" description="Disordered" evidence="8">
    <location>
        <begin position="183"/>
        <end position="211"/>
    </location>
</feature>
<comment type="caution">
    <text evidence="9">The sequence shown here is derived from an EMBL/GenBank/DDBJ whole genome shotgun (WGS) entry which is preliminary data.</text>
</comment>
<comment type="similarity">
    <text evidence="2 7">Belongs to the FliR/MopE/SpaR family.</text>
</comment>
<gene>
    <name evidence="9" type="ORF">DZC73_27810</name>
</gene>
<feature type="transmembrane region" description="Helical" evidence="7">
    <location>
        <begin position="516"/>
        <end position="534"/>
    </location>
</feature>
<dbReference type="PANTHER" id="PTHR30065">
    <property type="entry name" value="FLAGELLAR BIOSYNTHETIC PROTEIN FLIR"/>
    <property type="match status" value="1"/>
</dbReference>
<organism evidence="9 10">
    <name type="scientific">Piscinibacter terrae</name>
    <dbReference type="NCBI Taxonomy" id="2496871"/>
    <lineage>
        <taxon>Bacteria</taxon>
        <taxon>Pseudomonadati</taxon>
        <taxon>Pseudomonadota</taxon>
        <taxon>Betaproteobacteria</taxon>
        <taxon>Burkholderiales</taxon>
        <taxon>Sphaerotilaceae</taxon>
        <taxon>Piscinibacter</taxon>
    </lineage>
</organism>
<evidence type="ECO:0000313" key="9">
    <source>
        <dbReference type="EMBL" id="RQP21310.1"/>
    </source>
</evidence>
<evidence type="ECO:0000256" key="7">
    <source>
        <dbReference type="RuleBase" id="RU362072"/>
    </source>
</evidence>
<dbReference type="EMBL" id="QUSW01000011">
    <property type="protein sequence ID" value="RQP21310.1"/>
    <property type="molecule type" value="Genomic_DNA"/>
</dbReference>
<reference evidence="9 10" key="1">
    <citation type="submission" date="2018-08" db="EMBL/GenBank/DDBJ databases">
        <authorList>
            <person name="Khan S.A."/>
            <person name="Jeon C.O."/>
            <person name="Chun B.H."/>
            <person name="Jeong S.E."/>
        </authorList>
    </citation>
    <scope>NUCLEOTIDE SEQUENCE [LARGE SCALE GENOMIC DNA]</scope>
    <source>
        <strain evidence="9 10">S-16</strain>
    </source>
</reference>
<evidence type="ECO:0000256" key="4">
    <source>
        <dbReference type="ARBA" id="ARBA00022692"/>
    </source>
</evidence>
<feature type="transmembrane region" description="Helical" evidence="7">
    <location>
        <begin position="546"/>
        <end position="567"/>
    </location>
</feature>
<evidence type="ECO:0000256" key="1">
    <source>
        <dbReference type="ARBA" id="ARBA00004651"/>
    </source>
</evidence>
<feature type="region of interest" description="Disordered" evidence="8">
    <location>
        <begin position="95"/>
        <end position="118"/>
    </location>
</feature>
<dbReference type="InterPro" id="IPR002010">
    <property type="entry name" value="T3SS_IM_R"/>
</dbReference>
<keyword evidence="3 7" id="KW-1003">Cell membrane</keyword>
<dbReference type="GO" id="GO:0006605">
    <property type="term" value="P:protein targeting"/>
    <property type="evidence" value="ECO:0007669"/>
    <property type="project" value="UniProtKB-UniRule"/>
</dbReference>
<keyword evidence="10" id="KW-1185">Reference proteome</keyword>
<name>A0A3N7HH19_9BURK</name>
<accession>A0A3N7HH19</accession>
<feature type="transmembrane region" description="Helical" evidence="7">
    <location>
        <begin position="370"/>
        <end position="389"/>
    </location>
</feature>
<keyword evidence="6 7" id="KW-0472">Membrane</keyword>
<feature type="transmembrane region" description="Helical" evidence="7">
    <location>
        <begin position="460"/>
        <end position="479"/>
    </location>
</feature>